<gene>
    <name evidence="2" type="ORF">GHK53_03210</name>
</gene>
<proteinExistence type="predicted"/>
<sequence length="257" mass="29738">MAFRDTWKRMNWLRVAGTVTLAYATWIVWVLGWERIRGFFQNTGTELNAVGDFLAGTFAPVALIWLCAAVLTQRQELNDTRDQFAESKRVTDEQLKVIHSQNALLALQHNQAVENAKKAYKVSLFDKRFQIYEKFIAFDNEHDPNGPLPKDYDKDSYQTMVRLMHEASFVFDKAIADWLWEIAVQIDEYLTFIASHPLELGNDGHGNMIELNNAENAHIRTMRGGLRDAIRDHFEPANRIEMFWRYLDVSDQPLIAG</sequence>
<feature type="transmembrane region" description="Helical" evidence="1">
    <location>
        <begin position="53"/>
        <end position="71"/>
    </location>
</feature>
<keyword evidence="1" id="KW-0472">Membrane</keyword>
<evidence type="ECO:0008006" key="4">
    <source>
        <dbReference type="Google" id="ProtNLM"/>
    </source>
</evidence>
<protein>
    <recommendedName>
        <fullName evidence="4">Phage abortive infection protein</fullName>
    </recommendedName>
</protein>
<dbReference type="AlphaFoldDB" id="A0AAW9TDK6"/>
<dbReference type="EMBL" id="WISR01000035">
    <property type="protein sequence ID" value="MQW31886.1"/>
    <property type="molecule type" value="Genomic_DNA"/>
</dbReference>
<evidence type="ECO:0000256" key="1">
    <source>
        <dbReference type="SAM" id="Phobius"/>
    </source>
</evidence>
<accession>A0AAW9TDK6</accession>
<keyword evidence="1" id="KW-0812">Transmembrane</keyword>
<comment type="caution">
    <text evidence="2">The sequence shown here is derived from an EMBL/GenBank/DDBJ whole genome shotgun (WGS) entry which is preliminary data.</text>
</comment>
<dbReference type="RefSeq" id="WP_153349339.1">
    <property type="nucleotide sequence ID" value="NZ_WISR01000035.1"/>
</dbReference>
<name>A0AAW9TDK6_RHIML</name>
<keyword evidence="1" id="KW-1133">Transmembrane helix</keyword>
<evidence type="ECO:0000313" key="2">
    <source>
        <dbReference type="EMBL" id="MQW31886.1"/>
    </source>
</evidence>
<reference evidence="2 3" key="1">
    <citation type="journal article" date="2013" name="Genome Biol.">
        <title>Comparative genomics of the core and accessory genomes of 48 Sinorhizobium strains comprising five genospecies.</title>
        <authorList>
            <person name="Sugawara M."/>
            <person name="Epstein B."/>
            <person name="Badgley B.D."/>
            <person name="Unno T."/>
            <person name="Xu L."/>
            <person name="Reese J."/>
            <person name="Gyaneshwar P."/>
            <person name="Denny R."/>
            <person name="Mudge J."/>
            <person name="Bharti A.K."/>
            <person name="Farmer A.D."/>
            <person name="May G.D."/>
            <person name="Woodward J.E."/>
            <person name="Medigue C."/>
            <person name="Vallenet D."/>
            <person name="Lajus A."/>
            <person name="Rouy Z."/>
            <person name="Martinez-Vaz B."/>
            <person name="Tiffin P."/>
            <person name="Young N.D."/>
            <person name="Sadowsky M.J."/>
        </authorList>
    </citation>
    <scope>NUCLEOTIDE SEQUENCE [LARGE SCALE GENOMIC DNA]</scope>
    <source>
        <strain evidence="2 3">N6B1</strain>
    </source>
</reference>
<feature type="transmembrane region" description="Helical" evidence="1">
    <location>
        <begin position="12"/>
        <end position="33"/>
    </location>
</feature>
<dbReference type="Proteomes" id="UP000429484">
    <property type="component" value="Unassembled WGS sequence"/>
</dbReference>
<evidence type="ECO:0000313" key="3">
    <source>
        <dbReference type="Proteomes" id="UP000429484"/>
    </source>
</evidence>
<organism evidence="2 3">
    <name type="scientific">Rhizobium meliloti</name>
    <name type="common">Ensifer meliloti</name>
    <name type="synonym">Sinorhizobium meliloti</name>
    <dbReference type="NCBI Taxonomy" id="382"/>
    <lineage>
        <taxon>Bacteria</taxon>
        <taxon>Pseudomonadati</taxon>
        <taxon>Pseudomonadota</taxon>
        <taxon>Alphaproteobacteria</taxon>
        <taxon>Hyphomicrobiales</taxon>
        <taxon>Rhizobiaceae</taxon>
        <taxon>Sinorhizobium/Ensifer group</taxon>
        <taxon>Sinorhizobium</taxon>
    </lineage>
</organism>